<name>A0A8S3T4B2_MYTED</name>
<feature type="compositionally biased region" description="Basic and acidic residues" evidence="1">
    <location>
        <begin position="13"/>
        <end position="33"/>
    </location>
</feature>
<accession>A0A8S3T4B2</accession>
<sequence length="248" mass="28942">MITPPNTDDFGDDIERQKRTYKSLEKGYSRPTDDNGDDIDQQKKANKSMDKGNYRRLIDVDDDDIKSQKRAYSKRMYKGFFWRPDEDGDDIDRQKRANKSMDKGFSWRPDSIGDNIERRKMANKSMDKDFSWRPEKMTAVAQCTETRRKNDRADLYIRVCQATKSQTPPKLITRLLPKALVHTTKSPNSKTNSVTHFNETLTGIFIIQCTASRRHENNDTTILNDFKTEIQNLDKINLAAEFLTLTKW</sequence>
<comment type="caution">
    <text evidence="2">The sequence shown here is derived from an EMBL/GenBank/DDBJ whole genome shotgun (WGS) entry which is preliminary data.</text>
</comment>
<dbReference type="EMBL" id="CAJPWZ010002000">
    <property type="protein sequence ID" value="CAG2228695.1"/>
    <property type="molecule type" value="Genomic_DNA"/>
</dbReference>
<keyword evidence="3" id="KW-1185">Reference proteome</keyword>
<feature type="region of interest" description="Disordered" evidence="1">
    <location>
        <begin position="1"/>
        <end position="53"/>
    </location>
</feature>
<dbReference type="AlphaFoldDB" id="A0A8S3T4B2"/>
<reference evidence="2" key="1">
    <citation type="submission" date="2021-03" db="EMBL/GenBank/DDBJ databases">
        <authorList>
            <person name="Bekaert M."/>
        </authorList>
    </citation>
    <scope>NUCLEOTIDE SEQUENCE</scope>
</reference>
<evidence type="ECO:0000313" key="2">
    <source>
        <dbReference type="EMBL" id="CAG2228695.1"/>
    </source>
</evidence>
<protein>
    <submittedName>
        <fullName evidence="2">Uncharacterized protein</fullName>
    </submittedName>
</protein>
<feature type="compositionally biased region" description="Basic and acidic residues" evidence="1">
    <location>
        <begin position="40"/>
        <end position="53"/>
    </location>
</feature>
<proteinExistence type="predicted"/>
<organism evidence="2 3">
    <name type="scientific">Mytilus edulis</name>
    <name type="common">Blue mussel</name>
    <dbReference type="NCBI Taxonomy" id="6550"/>
    <lineage>
        <taxon>Eukaryota</taxon>
        <taxon>Metazoa</taxon>
        <taxon>Spiralia</taxon>
        <taxon>Lophotrochozoa</taxon>
        <taxon>Mollusca</taxon>
        <taxon>Bivalvia</taxon>
        <taxon>Autobranchia</taxon>
        <taxon>Pteriomorphia</taxon>
        <taxon>Mytilida</taxon>
        <taxon>Mytiloidea</taxon>
        <taxon>Mytilidae</taxon>
        <taxon>Mytilinae</taxon>
        <taxon>Mytilus</taxon>
    </lineage>
</organism>
<gene>
    <name evidence="2" type="ORF">MEDL_41647</name>
</gene>
<evidence type="ECO:0000313" key="3">
    <source>
        <dbReference type="Proteomes" id="UP000683360"/>
    </source>
</evidence>
<evidence type="ECO:0000256" key="1">
    <source>
        <dbReference type="SAM" id="MobiDB-lite"/>
    </source>
</evidence>
<dbReference type="Proteomes" id="UP000683360">
    <property type="component" value="Unassembled WGS sequence"/>
</dbReference>